<evidence type="ECO:0000313" key="1">
    <source>
        <dbReference type="EMBL" id="EFH83131.1"/>
    </source>
</evidence>
<dbReference type="STRING" id="485913.Krac_4065"/>
<comment type="caution">
    <text evidence="1">The sequence shown here is derived from an EMBL/GenBank/DDBJ whole genome shotgun (WGS) entry which is preliminary data.</text>
</comment>
<sequence length="106" mass="12029">MAVCKVALANLGMCVRDHYFPASYAHASWHRLQPFFQLPGRIFWGRDRVEVELKPFNDRVLNRDLEALCAKVAKVQPCLPDGRSLFFRMQGAAVIPLLDAQEMAVV</sequence>
<accession>D6TXT4</accession>
<dbReference type="RefSeq" id="WP_007913604.1">
    <property type="nucleotide sequence ID" value="NZ_ADVG01000003.1"/>
</dbReference>
<organism evidence="1 2">
    <name type="scientific">Ktedonobacter racemifer DSM 44963</name>
    <dbReference type="NCBI Taxonomy" id="485913"/>
    <lineage>
        <taxon>Bacteria</taxon>
        <taxon>Bacillati</taxon>
        <taxon>Chloroflexota</taxon>
        <taxon>Ktedonobacteria</taxon>
        <taxon>Ktedonobacterales</taxon>
        <taxon>Ktedonobacteraceae</taxon>
        <taxon>Ktedonobacter</taxon>
    </lineage>
</organism>
<dbReference type="AlphaFoldDB" id="D6TXT4"/>
<gene>
    <name evidence="1" type="ORF">Krac_4065</name>
</gene>
<proteinExistence type="predicted"/>
<reference evidence="1 2" key="1">
    <citation type="journal article" date="2011" name="Stand. Genomic Sci.">
        <title>Non-contiguous finished genome sequence and contextual data of the filamentous soil bacterium Ktedonobacter racemifer type strain (SOSP1-21).</title>
        <authorList>
            <person name="Chang Y.J."/>
            <person name="Land M."/>
            <person name="Hauser L."/>
            <person name="Chertkov O."/>
            <person name="Del Rio T.G."/>
            <person name="Nolan M."/>
            <person name="Copeland A."/>
            <person name="Tice H."/>
            <person name="Cheng J.F."/>
            <person name="Lucas S."/>
            <person name="Han C."/>
            <person name="Goodwin L."/>
            <person name="Pitluck S."/>
            <person name="Ivanova N."/>
            <person name="Ovchinikova G."/>
            <person name="Pati A."/>
            <person name="Chen A."/>
            <person name="Palaniappan K."/>
            <person name="Mavromatis K."/>
            <person name="Liolios K."/>
            <person name="Brettin T."/>
            <person name="Fiebig A."/>
            <person name="Rohde M."/>
            <person name="Abt B."/>
            <person name="Goker M."/>
            <person name="Detter J.C."/>
            <person name="Woyke T."/>
            <person name="Bristow J."/>
            <person name="Eisen J.A."/>
            <person name="Markowitz V."/>
            <person name="Hugenholtz P."/>
            <person name="Kyrpides N.C."/>
            <person name="Klenk H.P."/>
            <person name="Lapidus A."/>
        </authorList>
    </citation>
    <scope>NUCLEOTIDE SEQUENCE [LARGE SCALE GENOMIC DNA]</scope>
    <source>
        <strain evidence="2">DSM 44963</strain>
    </source>
</reference>
<dbReference type="EMBL" id="ADVG01000003">
    <property type="protein sequence ID" value="EFH83131.1"/>
    <property type="molecule type" value="Genomic_DNA"/>
</dbReference>
<keyword evidence="2" id="KW-1185">Reference proteome</keyword>
<protein>
    <submittedName>
        <fullName evidence="1">Uncharacterized protein</fullName>
    </submittedName>
</protein>
<name>D6TXT4_KTERA</name>
<dbReference type="Proteomes" id="UP000004508">
    <property type="component" value="Unassembled WGS sequence"/>
</dbReference>
<dbReference type="InParanoid" id="D6TXT4"/>
<evidence type="ECO:0000313" key="2">
    <source>
        <dbReference type="Proteomes" id="UP000004508"/>
    </source>
</evidence>